<gene>
    <name evidence="10" type="ORF">MNB_SV-13-1452</name>
</gene>
<evidence type="ECO:0000256" key="3">
    <source>
        <dbReference type="ARBA" id="ARBA00012665"/>
    </source>
</evidence>
<dbReference type="InterPro" id="IPR039657">
    <property type="entry name" value="Dimethylallyltransferase"/>
</dbReference>
<dbReference type="GO" id="GO:0005524">
    <property type="term" value="F:ATP binding"/>
    <property type="evidence" value="ECO:0007669"/>
    <property type="project" value="UniProtKB-KW"/>
</dbReference>
<evidence type="ECO:0000256" key="9">
    <source>
        <dbReference type="ARBA" id="ARBA00049563"/>
    </source>
</evidence>
<dbReference type="InterPro" id="IPR027417">
    <property type="entry name" value="P-loop_NTPase"/>
</dbReference>
<evidence type="ECO:0000256" key="1">
    <source>
        <dbReference type="ARBA" id="ARBA00001946"/>
    </source>
</evidence>
<reference evidence="10" key="1">
    <citation type="submission" date="2016-10" db="EMBL/GenBank/DDBJ databases">
        <authorList>
            <person name="de Groot N.N."/>
        </authorList>
    </citation>
    <scope>NUCLEOTIDE SEQUENCE</scope>
</reference>
<dbReference type="InterPro" id="IPR018022">
    <property type="entry name" value="IPT"/>
</dbReference>
<evidence type="ECO:0000256" key="7">
    <source>
        <dbReference type="ARBA" id="ARBA00022840"/>
    </source>
</evidence>
<dbReference type="PANTHER" id="PTHR11088:SF60">
    <property type="entry name" value="TRNA DIMETHYLALLYLTRANSFERASE"/>
    <property type="match status" value="1"/>
</dbReference>
<keyword evidence="5" id="KW-0819">tRNA processing</keyword>
<dbReference type="Gene3D" id="3.40.50.300">
    <property type="entry name" value="P-loop containing nucleotide triphosphate hydrolases"/>
    <property type="match status" value="1"/>
</dbReference>
<keyword evidence="6" id="KW-0547">Nucleotide-binding</keyword>
<evidence type="ECO:0000256" key="4">
    <source>
        <dbReference type="ARBA" id="ARBA00022679"/>
    </source>
</evidence>
<dbReference type="NCBIfam" id="TIGR00174">
    <property type="entry name" value="miaA"/>
    <property type="match status" value="1"/>
</dbReference>
<organism evidence="10">
    <name type="scientific">hydrothermal vent metagenome</name>
    <dbReference type="NCBI Taxonomy" id="652676"/>
    <lineage>
        <taxon>unclassified sequences</taxon>
        <taxon>metagenomes</taxon>
        <taxon>ecological metagenomes</taxon>
    </lineage>
</organism>
<name>A0A1W1D059_9ZZZZ</name>
<dbReference type="PANTHER" id="PTHR11088">
    <property type="entry name" value="TRNA DIMETHYLALLYLTRANSFERASE"/>
    <property type="match status" value="1"/>
</dbReference>
<protein>
    <recommendedName>
        <fullName evidence="3">tRNA dimethylallyltransferase</fullName>
        <ecNumber evidence="3">2.5.1.75</ecNumber>
    </recommendedName>
</protein>
<keyword evidence="7" id="KW-0067">ATP-binding</keyword>
<evidence type="ECO:0000256" key="2">
    <source>
        <dbReference type="ARBA" id="ARBA00005842"/>
    </source>
</evidence>
<dbReference type="HAMAP" id="MF_00185">
    <property type="entry name" value="IPP_trans"/>
    <property type="match status" value="1"/>
</dbReference>
<evidence type="ECO:0000256" key="8">
    <source>
        <dbReference type="ARBA" id="ARBA00022842"/>
    </source>
</evidence>
<evidence type="ECO:0000256" key="5">
    <source>
        <dbReference type="ARBA" id="ARBA00022694"/>
    </source>
</evidence>
<keyword evidence="8" id="KW-0460">Magnesium</keyword>
<proteinExistence type="inferred from homology"/>
<dbReference type="EC" id="2.5.1.75" evidence="3"/>
<evidence type="ECO:0000256" key="6">
    <source>
        <dbReference type="ARBA" id="ARBA00022741"/>
    </source>
</evidence>
<dbReference type="GO" id="GO:0006400">
    <property type="term" value="P:tRNA modification"/>
    <property type="evidence" value="ECO:0007669"/>
    <property type="project" value="TreeGrafter"/>
</dbReference>
<dbReference type="Pfam" id="PF01715">
    <property type="entry name" value="IPPT"/>
    <property type="match status" value="1"/>
</dbReference>
<keyword evidence="4 10" id="KW-0808">Transferase</keyword>
<evidence type="ECO:0000313" key="10">
    <source>
        <dbReference type="EMBL" id="SFV71488.1"/>
    </source>
</evidence>
<dbReference type="SUPFAM" id="SSF52540">
    <property type="entry name" value="P-loop containing nucleoside triphosphate hydrolases"/>
    <property type="match status" value="1"/>
</dbReference>
<dbReference type="GO" id="GO:0052381">
    <property type="term" value="F:tRNA dimethylallyltransferase activity"/>
    <property type="evidence" value="ECO:0007669"/>
    <property type="project" value="UniProtKB-EC"/>
</dbReference>
<sequence>MYSIQQLAIIGATASGKTSLAIKLAHKINAHILSLDSLSVYKEIDIVSAKPTKEEQEGIVHFGINILSPHESFDVKLFIDLYHSVYAQCVKEEKNLIIVGGTSFYLKMLIEGISQTPSISEKTKKEVQNKLLDKEDTYKWLLELDPHYMSNIASKDSYRIEKALEIYIETSLIPSEYFKRFPPIVSIQGDLPIYQITWERSLLRKRIAQRTLIMLESGLIDEVCNLEAKYTRTPNAMKSIGIKETLAYLDGIYNKEMLIEKITTNTARLAKRQTTFNNSQFRDVVRGSLEELEEYLISSYSSLLTV</sequence>
<comment type="cofactor">
    <cofactor evidence="1">
        <name>Mg(2+)</name>
        <dbReference type="ChEBI" id="CHEBI:18420"/>
    </cofactor>
</comment>
<comment type="similarity">
    <text evidence="2">Belongs to the IPP transferase family.</text>
</comment>
<dbReference type="AlphaFoldDB" id="A0A1W1D059"/>
<accession>A0A1W1D059</accession>
<dbReference type="EMBL" id="FPHM01000251">
    <property type="protein sequence ID" value="SFV71488.1"/>
    <property type="molecule type" value="Genomic_DNA"/>
</dbReference>
<comment type="catalytic activity">
    <reaction evidence="9">
        <text>adenosine(37) in tRNA + dimethylallyl diphosphate = N(6)-dimethylallyladenosine(37) in tRNA + diphosphate</text>
        <dbReference type="Rhea" id="RHEA:26482"/>
        <dbReference type="Rhea" id="RHEA-COMP:10162"/>
        <dbReference type="Rhea" id="RHEA-COMP:10375"/>
        <dbReference type="ChEBI" id="CHEBI:33019"/>
        <dbReference type="ChEBI" id="CHEBI:57623"/>
        <dbReference type="ChEBI" id="CHEBI:74411"/>
        <dbReference type="ChEBI" id="CHEBI:74415"/>
        <dbReference type="EC" id="2.5.1.75"/>
    </reaction>
</comment>
<dbReference type="Gene3D" id="1.10.20.140">
    <property type="match status" value="1"/>
</dbReference>